<evidence type="ECO:0000313" key="9">
    <source>
        <dbReference type="Proteomes" id="UP000095283"/>
    </source>
</evidence>
<evidence type="ECO:0000256" key="1">
    <source>
        <dbReference type="ARBA" id="ARBA00022723"/>
    </source>
</evidence>
<dbReference type="PROSITE" id="PS52027">
    <property type="entry name" value="ZF_C2HC_C3H"/>
    <property type="match status" value="1"/>
</dbReference>
<dbReference type="Proteomes" id="UP000095283">
    <property type="component" value="Unplaced"/>
</dbReference>
<evidence type="ECO:0000256" key="6">
    <source>
        <dbReference type="SAM" id="MobiDB-lite"/>
    </source>
</evidence>
<dbReference type="AlphaFoldDB" id="A0A1I7WPP9"/>
<evidence type="ECO:0000256" key="7">
    <source>
        <dbReference type="SAM" id="Phobius"/>
    </source>
</evidence>
<evidence type="ECO:0000256" key="5">
    <source>
        <dbReference type="PROSITE-ProRule" id="PRU01371"/>
    </source>
</evidence>
<accession>A0A1I7WPP9</accession>
<keyword evidence="7" id="KW-0812">Transmembrane</keyword>
<keyword evidence="2" id="KW-0677">Repeat</keyword>
<dbReference type="InterPro" id="IPR049899">
    <property type="entry name" value="Znf_C2HC_C3H"/>
</dbReference>
<organism evidence="9 10">
    <name type="scientific">Heterorhabditis bacteriophora</name>
    <name type="common">Entomopathogenic nematode worm</name>
    <dbReference type="NCBI Taxonomy" id="37862"/>
    <lineage>
        <taxon>Eukaryota</taxon>
        <taxon>Metazoa</taxon>
        <taxon>Ecdysozoa</taxon>
        <taxon>Nematoda</taxon>
        <taxon>Chromadorea</taxon>
        <taxon>Rhabditida</taxon>
        <taxon>Rhabditina</taxon>
        <taxon>Rhabditomorpha</taxon>
        <taxon>Strongyloidea</taxon>
        <taxon>Heterorhabditidae</taxon>
        <taxon>Heterorhabditis</taxon>
    </lineage>
</organism>
<sequence length="277" mass="31533">MPVKESMGNEDPTYPCKICGRRFIQNSLVRNIDLRKNRSSKLGISKIILIVIYCILSVLKTFLDYPIPPPPKWVDNEATSDEDFLNTTVYMETNDYVQCEYCGRNFNEKAAERHIPFCRDQNMRRGGGSLKPVAKPLTGHRLSTGRQEIKMREASPSRQTEMRWRGESREDTKNTPTSRRKSTDARPTPQSRHSPARNTSQSAGQRHTVVPPTPNKRSNSAPRTPAASRLKTPGFSNENAQLEVLRSQCDCPILHTISSPPSDYYTVKEYYKQTVKV</sequence>
<evidence type="ECO:0000256" key="3">
    <source>
        <dbReference type="ARBA" id="ARBA00022771"/>
    </source>
</evidence>
<feature type="compositionally biased region" description="Basic and acidic residues" evidence="6">
    <location>
        <begin position="147"/>
        <end position="173"/>
    </location>
</feature>
<keyword evidence="4" id="KW-0862">Zinc</keyword>
<dbReference type="GO" id="GO:0008270">
    <property type="term" value="F:zinc ion binding"/>
    <property type="evidence" value="ECO:0007669"/>
    <property type="project" value="UniProtKB-KW"/>
</dbReference>
<reference evidence="10" key="1">
    <citation type="submission" date="2016-11" db="UniProtKB">
        <authorList>
            <consortium name="WormBaseParasite"/>
        </authorList>
    </citation>
    <scope>IDENTIFICATION</scope>
</reference>
<dbReference type="PANTHER" id="PTHR13555">
    <property type="entry name" value="C2H2 ZINC FINGER CGI-62-RELATED"/>
    <property type="match status" value="1"/>
</dbReference>
<keyword evidence="7" id="KW-0472">Membrane</keyword>
<evidence type="ECO:0000313" key="10">
    <source>
        <dbReference type="WBParaSite" id="Hba_07054"/>
    </source>
</evidence>
<name>A0A1I7WPP9_HETBA</name>
<proteinExistence type="predicted"/>
<evidence type="ECO:0000259" key="8">
    <source>
        <dbReference type="PROSITE" id="PS52027"/>
    </source>
</evidence>
<keyword evidence="9" id="KW-1185">Reference proteome</keyword>
<dbReference type="Pfam" id="PF13913">
    <property type="entry name" value="zf-C2HC_2"/>
    <property type="match status" value="2"/>
</dbReference>
<feature type="transmembrane region" description="Helical" evidence="7">
    <location>
        <begin position="44"/>
        <end position="63"/>
    </location>
</feature>
<feature type="domain" description="C2HC/C3H-type" evidence="8">
    <location>
        <begin position="95"/>
        <end position="124"/>
    </location>
</feature>
<evidence type="ECO:0000256" key="4">
    <source>
        <dbReference type="ARBA" id="ARBA00022833"/>
    </source>
</evidence>
<dbReference type="PANTHER" id="PTHR13555:SF5">
    <property type="entry name" value="ZINC-FINGER OF A C2HC-TYPE"/>
    <property type="match status" value="1"/>
</dbReference>
<keyword evidence="1" id="KW-0479">Metal-binding</keyword>
<feature type="compositionally biased region" description="Polar residues" evidence="6">
    <location>
        <begin position="188"/>
        <end position="205"/>
    </location>
</feature>
<protein>
    <submittedName>
        <fullName evidence="10">C2H2-type domain-containing protein</fullName>
    </submittedName>
</protein>
<feature type="region of interest" description="Disordered" evidence="6">
    <location>
        <begin position="120"/>
        <end position="235"/>
    </location>
</feature>
<evidence type="ECO:0000256" key="2">
    <source>
        <dbReference type="ARBA" id="ARBA00022737"/>
    </source>
</evidence>
<dbReference type="WBParaSite" id="Hba_07054">
    <property type="protein sequence ID" value="Hba_07054"/>
    <property type="gene ID" value="Hba_07054"/>
</dbReference>
<keyword evidence="3 5" id="KW-0863">Zinc-finger</keyword>
<keyword evidence="7" id="KW-1133">Transmembrane helix</keyword>
<dbReference type="InterPro" id="IPR026319">
    <property type="entry name" value="ZC2HC1A/B-like"/>
</dbReference>